<protein>
    <submittedName>
        <fullName evidence="2">Class I SAM-dependent methyltransferase</fullName>
    </submittedName>
</protein>
<dbReference type="SUPFAM" id="SSF53335">
    <property type="entry name" value="S-adenosyl-L-methionine-dependent methyltransferases"/>
    <property type="match status" value="1"/>
</dbReference>
<dbReference type="GO" id="GO:0008168">
    <property type="term" value="F:methyltransferase activity"/>
    <property type="evidence" value="ECO:0007669"/>
    <property type="project" value="UniProtKB-KW"/>
</dbReference>
<name>A0ABU8T4X3_9PSEU</name>
<dbReference type="Proteomes" id="UP001364211">
    <property type="component" value="Unassembled WGS sequence"/>
</dbReference>
<dbReference type="EMBL" id="JBBJUP010000006">
    <property type="protein sequence ID" value="MEJ8279012.1"/>
    <property type="molecule type" value="Genomic_DNA"/>
</dbReference>
<dbReference type="Gene3D" id="3.40.50.150">
    <property type="entry name" value="Vaccinia Virus protein VP39"/>
    <property type="match status" value="1"/>
</dbReference>
<dbReference type="CDD" id="cd02440">
    <property type="entry name" value="AdoMet_MTases"/>
    <property type="match status" value="1"/>
</dbReference>
<organism evidence="2 3">
    <name type="scientific">Pseudonocardia spirodelae</name>
    <dbReference type="NCBI Taxonomy" id="3133431"/>
    <lineage>
        <taxon>Bacteria</taxon>
        <taxon>Bacillati</taxon>
        <taxon>Actinomycetota</taxon>
        <taxon>Actinomycetes</taxon>
        <taxon>Pseudonocardiales</taxon>
        <taxon>Pseudonocardiaceae</taxon>
        <taxon>Pseudonocardia</taxon>
    </lineage>
</organism>
<proteinExistence type="predicted"/>
<dbReference type="PANTHER" id="PTHR43591:SF24">
    <property type="entry name" value="2-METHOXY-6-POLYPRENYL-1,4-BENZOQUINOL METHYLASE, MITOCHONDRIAL"/>
    <property type="match status" value="1"/>
</dbReference>
<dbReference type="PANTHER" id="PTHR43591">
    <property type="entry name" value="METHYLTRANSFERASE"/>
    <property type="match status" value="1"/>
</dbReference>
<dbReference type="Pfam" id="PF08241">
    <property type="entry name" value="Methyltransf_11"/>
    <property type="match status" value="1"/>
</dbReference>
<sequence>MSSAGTAPDPTALRPAHRAVWASGDYAAVAATLIPGLGAELVEATGVAAGEQVLDVAAGTGNAAVPAALRGADVIAADLTPELLAAGARAAADRGAELEWVEADAHDLPFPDAAFDVVLSCVGVMFAPYHERAAAELLRVCRPGGRIGLLNWTPEGFVGGLFATLGPFVPAPPPGATPGVRWGTEEHLARLFGDGVRDLRARRATVRFDVVADPAGFRDWWKQNYGPVVTAYARLADDPERTAELDEAFAAYLDRTRAGDHWDAEYLLATAVRT</sequence>
<accession>A0ABU8T4X3</accession>
<keyword evidence="3" id="KW-1185">Reference proteome</keyword>
<dbReference type="GO" id="GO:0032259">
    <property type="term" value="P:methylation"/>
    <property type="evidence" value="ECO:0007669"/>
    <property type="project" value="UniProtKB-KW"/>
</dbReference>
<reference evidence="2 3" key="1">
    <citation type="submission" date="2024-03" db="EMBL/GenBank/DDBJ databases">
        <title>Draft genome sequence of Pseudonocardia sp. DW16-2.</title>
        <authorList>
            <person name="Duangmal K."/>
        </authorList>
    </citation>
    <scope>NUCLEOTIDE SEQUENCE [LARGE SCALE GENOMIC DNA]</scope>
    <source>
        <strain evidence="2 3">DW16-2</strain>
    </source>
</reference>
<evidence type="ECO:0000259" key="1">
    <source>
        <dbReference type="Pfam" id="PF08241"/>
    </source>
</evidence>
<evidence type="ECO:0000313" key="3">
    <source>
        <dbReference type="Proteomes" id="UP001364211"/>
    </source>
</evidence>
<dbReference type="InterPro" id="IPR013216">
    <property type="entry name" value="Methyltransf_11"/>
</dbReference>
<dbReference type="RefSeq" id="WP_340287841.1">
    <property type="nucleotide sequence ID" value="NZ_JBBJUP010000006.1"/>
</dbReference>
<keyword evidence="2" id="KW-0489">Methyltransferase</keyword>
<dbReference type="InterPro" id="IPR029063">
    <property type="entry name" value="SAM-dependent_MTases_sf"/>
</dbReference>
<evidence type="ECO:0000313" key="2">
    <source>
        <dbReference type="EMBL" id="MEJ8279012.1"/>
    </source>
</evidence>
<keyword evidence="2" id="KW-0808">Transferase</keyword>
<comment type="caution">
    <text evidence="2">The sequence shown here is derived from an EMBL/GenBank/DDBJ whole genome shotgun (WGS) entry which is preliminary data.</text>
</comment>
<gene>
    <name evidence="2" type="ORF">WJX68_08735</name>
</gene>
<feature type="domain" description="Methyltransferase type 11" evidence="1">
    <location>
        <begin position="54"/>
        <end position="147"/>
    </location>
</feature>